<keyword evidence="1 3" id="KW-0732">Signal</keyword>
<reference evidence="5" key="1">
    <citation type="submission" date="2016-10" db="EMBL/GenBank/DDBJ databases">
        <authorList>
            <person name="Varghese N."/>
            <person name="Submissions S."/>
        </authorList>
    </citation>
    <scope>NUCLEOTIDE SEQUENCE [LARGE SCALE GENOMIC DNA]</scope>
    <source>
        <strain evidence="5">IMMIB L-1606</strain>
    </source>
</reference>
<protein>
    <submittedName>
        <fullName evidence="4">V8-like Glu-specific endopeptidase</fullName>
    </submittedName>
</protein>
<evidence type="ECO:0000256" key="3">
    <source>
        <dbReference type="SAM" id="SignalP"/>
    </source>
</evidence>
<dbReference type="OrthoDB" id="5121599at2"/>
<accession>A0A1H1WZL5</accession>
<dbReference type="RefSeq" id="WP_091718856.1">
    <property type="nucleotide sequence ID" value="NZ_LT629779.1"/>
</dbReference>
<keyword evidence="5" id="KW-1185">Reference proteome</keyword>
<feature type="chain" id="PRO_5009264954" evidence="3">
    <location>
        <begin position="31"/>
        <end position="321"/>
    </location>
</feature>
<evidence type="ECO:0000313" key="4">
    <source>
        <dbReference type="EMBL" id="SDT02210.1"/>
    </source>
</evidence>
<dbReference type="PANTHER" id="PTHR15462:SF19">
    <property type="entry name" value="PEPTIDASE S1 DOMAIN-CONTAINING PROTEIN"/>
    <property type="match status" value="1"/>
</dbReference>
<sequence>MTRTRSLASGILSFSAAAVLALTTAGGASAAPASPSPSDEKALPSIVRLAVNSAGAADYWTSERMQQALPGDVLAAKAMDRGNNANPASVERGKNAKVKASKGKDTSTTSVAHIGKVFFSMGGANYVCSGNAVTSENKSTVSTAGHCVIGGPGQEATNFTFVPAYDNGKAPYGKWTARELFTTDEWSSSGNIAYDTAFAVMDPLNDALLTDVVGGSGVAFNQERGLSYTSYGYPADKPFTGLTLKSCTGTASPDTINKDFGTQGIPCDMTSGSSGGPWFIGSGPGGMQNSINSYGYSGSKVMYGPYWGKVIENVYNDASES</sequence>
<evidence type="ECO:0000256" key="1">
    <source>
        <dbReference type="ARBA" id="ARBA00022729"/>
    </source>
</evidence>
<feature type="signal peptide" evidence="3">
    <location>
        <begin position="1"/>
        <end position="30"/>
    </location>
</feature>
<dbReference type="InterPro" id="IPR050966">
    <property type="entry name" value="Glutamyl_endopeptidase"/>
</dbReference>
<dbReference type="SUPFAM" id="SSF50494">
    <property type="entry name" value="Trypsin-like serine proteases"/>
    <property type="match status" value="1"/>
</dbReference>
<dbReference type="Gene3D" id="2.40.10.10">
    <property type="entry name" value="Trypsin-like serine proteases"/>
    <property type="match status" value="2"/>
</dbReference>
<dbReference type="AlphaFoldDB" id="A0A1H1WZL5"/>
<dbReference type="Proteomes" id="UP000198751">
    <property type="component" value="Chromosome I"/>
</dbReference>
<dbReference type="PANTHER" id="PTHR15462">
    <property type="entry name" value="SERINE PROTEASE"/>
    <property type="match status" value="1"/>
</dbReference>
<proteinExistence type="predicted"/>
<dbReference type="EMBL" id="LT629779">
    <property type="protein sequence ID" value="SDT02210.1"/>
    <property type="molecule type" value="Genomic_DNA"/>
</dbReference>
<dbReference type="InterPro" id="IPR043504">
    <property type="entry name" value="Peptidase_S1_PA_chymotrypsin"/>
</dbReference>
<evidence type="ECO:0000313" key="5">
    <source>
        <dbReference type="Proteomes" id="UP000198751"/>
    </source>
</evidence>
<name>A0A1H1WZL5_9MICC</name>
<evidence type="ECO:0000256" key="2">
    <source>
        <dbReference type="SAM" id="MobiDB-lite"/>
    </source>
</evidence>
<dbReference type="InterPro" id="IPR009003">
    <property type="entry name" value="Peptidase_S1_PA"/>
</dbReference>
<gene>
    <name evidence="4" type="ORF">SAMN04489743_1483</name>
</gene>
<feature type="region of interest" description="Disordered" evidence="2">
    <location>
        <begin position="84"/>
        <end position="104"/>
    </location>
</feature>
<organism evidence="4 5">
    <name type="scientific">Pseudarthrobacter equi</name>
    <dbReference type="NCBI Taxonomy" id="728066"/>
    <lineage>
        <taxon>Bacteria</taxon>
        <taxon>Bacillati</taxon>
        <taxon>Actinomycetota</taxon>
        <taxon>Actinomycetes</taxon>
        <taxon>Micrococcales</taxon>
        <taxon>Micrococcaceae</taxon>
        <taxon>Pseudarthrobacter</taxon>
    </lineage>
</organism>